<evidence type="ECO:0000313" key="8">
    <source>
        <dbReference type="Proteomes" id="UP000006853"/>
    </source>
</evidence>
<feature type="domain" description="Homeobox" evidence="6">
    <location>
        <begin position="156"/>
        <end position="216"/>
    </location>
</feature>
<sequence length="225" mass="25727">MSGNTFREITAACLLSMILSTDDYTKPATSCHMHQLTAPDLSDYSLLDALFVTCDRALEYQALTYRLQASMEDAMKIIESARYQTKDLPTLDNIFKTFYKTLLDTIESIEATGTSTLLSDFTHQISFFNIDPSVISLSDETKECAYSFFSDSLHHHPVKRTRKTISKEVKKILEEAFKAKAAPNTKERLLIAQRCALTPLQVRMWFTNKRTRNKIKQRLQAQSHP</sequence>
<keyword evidence="3" id="KW-0804">Transcription</keyword>
<evidence type="ECO:0000256" key="1">
    <source>
        <dbReference type="ARBA" id="ARBA00004123"/>
    </source>
</evidence>
<keyword evidence="4 5" id="KW-0238">DNA-binding</keyword>
<dbReference type="Gene3D" id="1.10.10.60">
    <property type="entry name" value="Homeodomain-like"/>
    <property type="match status" value="1"/>
</dbReference>
<protein>
    <submittedName>
        <fullName evidence="7">Mating-type protein a1</fullName>
    </submittedName>
</protein>
<evidence type="ECO:0000313" key="7">
    <source>
        <dbReference type="EMBL" id="CCA40182.1"/>
    </source>
</evidence>
<dbReference type="PANTHER" id="PTHR45714:SF34">
    <property type="entry name" value="HOMEOBOX-LEUCINE ZIPPER PROTEIN HAT9"/>
    <property type="match status" value="1"/>
</dbReference>
<dbReference type="GO" id="GO:0005634">
    <property type="term" value="C:nucleus"/>
    <property type="evidence" value="ECO:0007669"/>
    <property type="project" value="UniProtKB-SubCell"/>
</dbReference>
<dbReference type="PANTHER" id="PTHR45714">
    <property type="entry name" value="HOMEOBOX-LEUCINE ZIPPER PROTEIN HAT14"/>
    <property type="match status" value="1"/>
</dbReference>
<dbReference type="SMART" id="SM00389">
    <property type="entry name" value="HOX"/>
    <property type="match status" value="1"/>
</dbReference>
<reference evidence="7 8" key="3">
    <citation type="journal article" date="2016" name="FEMS Yeast Res.">
        <title>Curation of the genome annotation of Pichia pastoris (Komagataella phaffii) CBS7435 from gene level to protein function.</title>
        <authorList>
            <person name="Valli M."/>
            <person name="Tatto N.E."/>
            <person name="Peymann A."/>
            <person name="Gruber C."/>
            <person name="Landes N."/>
            <person name="Ekker H."/>
            <person name="Thallinger G.G."/>
            <person name="Mattanovich D."/>
            <person name="Gasser B."/>
            <person name="Graf A.B."/>
        </authorList>
    </citation>
    <scope>GENOME REANNOTATION</scope>
    <source>
        <strain evidence="7 8">ATCC 76273 / CBS 7435 / CECT 11047 / NRRL Y-11430 / Wegner 21-1</strain>
    </source>
</reference>
<organism evidence="7 8">
    <name type="scientific">Komagataella phaffii (strain ATCC 76273 / CBS 7435 / CECT 11047 / NRRL Y-11430 / Wegner 21-1)</name>
    <name type="common">Yeast</name>
    <name type="synonym">Pichia pastoris</name>
    <dbReference type="NCBI Taxonomy" id="981350"/>
    <lineage>
        <taxon>Eukaryota</taxon>
        <taxon>Fungi</taxon>
        <taxon>Dikarya</taxon>
        <taxon>Ascomycota</taxon>
        <taxon>Saccharomycotina</taxon>
        <taxon>Pichiomycetes</taxon>
        <taxon>Pichiales</taxon>
        <taxon>Pichiaceae</taxon>
        <taxon>Komagataella</taxon>
    </lineage>
</organism>
<dbReference type="SUPFAM" id="SSF46689">
    <property type="entry name" value="Homeodomain-like"/>
    <property type="match status" value="1"/>
</dbReference>
<reference evidence="7 8" key="1">
    <citation type="journal article" date="2011" name="J. Biotechnol.">
        <title>High-quality genome sequence of Pichia pastoris CBS7435.</title>
        <authorList>
            <person name="Kuberl A."/>
            <person name="Schneider J."/>
            <person name="Thallinger G.G."/>
            <person name="Anderl I."/>
            <person name="Wibberg D."/>
            <person name="Hajek T."/>
            <person name="Jaenicke S."/>
            <person name="Brinkrolf K."/>
            <person name="Goesmann A."/>
            <person name="Szczepanowski R."/>
            <person name="Puhler A."/>
            <person name="Schwab H."/>
            <person name="Glieder A."/>
            <person name="Pichler H."/>
        </authorList>
    </citation>
    <scope>NUCLEOTIDE SEQUENCE [LARGE SCALE GENOMIC DNA]</scope>
    <source>
        <strain evidence="8">ATCC 76273 / CBS 7435 / CECT 11047 / NRRL Y-11430 / Wegner 21-1</strain>
    </source>
</reference>
<keyword evidence="2" id="KW-0805">Transcription regulation</keyword>
<evidence type="ECO:0000259" key="6">
    <source>
        <dbReference type="PROSITE" id="PS50071"/>
    </source>
</evidence>
<accession>F2QXQ4</accession>
<keyword evidence="4 5" id="KW-0539">Nucleus</keyword>
<evidence type="ECO:0000256" key="3">
    <source>
        <dbReference type="ARBA" id="ARBA00023163"/>
    </source>
</evidence>
<gene>
    <name evidence="7" type="primary">MATa1</name>
    <name evidence="7" type="ordered locus">PP7435_Chr4-0002</name>
</gene>
<dbReference type="Pfam" id="PF00046">
    <property type="entry name" value="Homeodomain"/>
    <property type="match status" value="1"/>
</dbReference>
<dbReference type="InterPro" id="IPR050762">
    <property type="entry name" value="HD-ZIP_Homeobox_LZ_Class_II"/>
</dbReference>
<dbReference type="InterPro" id="IPR009057">
    <property type="entry name" value="Homeodomain-like_sf"/>
</dbReference>
<proteinExistence type="predicted"/>
<dbReference type="GO" id="GO:0003677">
    <property type="term" value="F:DNA binding"/>
    <property type="evidence" value="ECO:0007669"/>
    <property type="project" value="UniProtKB-UniRule"/>
</dbReference>
<keyword evidence="4 5" id="KW-0371">Homeobox</keyword>
<dbReference type="EMBL" id="FR839631">
    <property type="protein sequence ID" value="CCA40182.1"/>
    <property type="molecule type" value="Genomic_DNA"/>
</dbReference>
<dbReference type="Proteomes" id="UP000006853">
    <property type="component" value="Chromosome 4"/>
</dbReference>
<dbReference type="AlphaFoldDB" id="F2QXQ4"/>
<evidence type="ECO:0000256" key="4">
    <source>
        <dbReference type="PROSITE-ProRule" id="PRU00108"/>
    </source>
</evidence>
<comment type="subcellular location">
    <subcellularLocation>
        <location evidence="1 4 5">Nucleus</location>
    </subcellularLocation>
</comment>
<dbReference type="HOGENOM" id="CLU_1230311_0_0_1"/>
<dbReference type="InterPro" id="IPR001356">
    <property type="entry name" value="HD"/>
</dbReference>
<evidence type="ECO:0000256" key="2">
    <source>
        <dbReference type="ARBA" id="ARBA00023015"/>
    </source>
</evidence>
<name>F2QXQ4_KOMPC</name>
<evidence type="ECO:0000256" key="5">
    <source>
        <dbReference type="RuleBase" id="RU000682"/>
    </source>
</evidence>
<dbReference type="PROSITE" id="PS50071">
    <property type="entry name" value="HOMEOBOX_2"/>
    <property type="match status" value="1"/>
</dbReference>
<feature type="DNA-binding region" description="Homeobox" evidence="4">
    <location>
        <begin position="158"/>
        <end position="217"/>
    </location>
</feature>
<dbReference type="CDD" id="cd00086">
    <property type="entry name" value="homeodomain"/>
    <property type="match status" value="1"/>
</dbReference>
<keyword evidence="8" id="KW-1185">Reference proteome</keyword>
<reference key="2">
    <citation type="submission" date="2011-04" db="EMBL/GenBank/DDBJ databases">
        <title>High-quality genome sequence of Pichia pastoris CBS 7435.</title>
        <authorList>
            <person name="Kueberl A."/>
            <person name="Schneider J."/>
            <person name="Thallinger G.G."/>
            <person name="Anderl I."/>
            <person name="Wibberg D."/>
            <person name="Hajek T."/>
            <person name="Jaenicke S."/>
            <person name="Brinkrolf K."/>
            <person name="Goesmann A."/>
            <person name="Szczepanowski R."/>
            <person name="Puehler A."/>
            <person name="Schwab H."/>
            <person name="Glieder A."/>
            <person name="Pichler H."/>
        </authorList>
    </citation>
    <scope>NUCLEOTIDE SEQUENCE</scope>
    <source>
        <strain>CBS 7435</strain>
    </source>
</reference>